<protein>
    <submittedName>
        <fullName evidence="1">Carboxypeptidase regulatory-like domain-containing protein</fullName>
    </submittedName>
</protein>
<name>A0A848LZ65_9BACT</name>
<gene>
    <name evidence="1" type="ORF">HG543_52285</name>
</gene>
<dbReference type="AlphaFoldDB" id="A0A848LZ65"/>
<keyword evidence="1" id="KW-0645">Protease</keyword>
<dbReference type="Proteomes" id="UP000518300">
    <property type="component" value="Unassembled WGS sequence"/>
</dbReference>
<evidence type="ECO:0000313" key="2">
    <source>
        <dbReference type="Proteomes" id="UP000518300"/>
    </source>
</evidence>
<dbReference type="EMBL" id="JABBJJ010000598">
    <property type="protein sequence ID" value="NMO23385.1"/>
    <property type="molecule type" value="Genomic_DNA"/>
</dbReference>
<proteinExistence type="predicted"/>
<sequence length="512" mass="54929">MSRVRWGGAAALVVAGLVVTWWGWPRAPVADSARGLADTVTESVVRGTSVVPEEPARVEPEGPRLRVVLEGERPFQGEARVGAAFISEEDRLAWEADGTFWWGDVVPEEVPASGVLDAGVLRARRPTGVRVRLVGARPEHGPFTVRMERVVEVDARAAERASEAWPVVQHVAPGVAAALRNGTSIPLSSEEDTALLPLLPDPAVRLWLRSASGREGGPVEVPLREGRLETAVLDVDALLPGGVGGTVTLRGRVLLEGTGRPPPGARLLGPDEQALKLEADGRFIAPGLPSWRPSRFTVRVEPPVSGRPVAPARWEFDFTPGEDAEVTWQVPAYRWLVLRMDGFTRARLAERSRRPYPVFLLQRLDVEGRWLTHSAEAFVEEEGGVAVSLLQPGTYRGVAAASPHDVYTSTSVETRAGSTEHSVSVRVDEGDAPCEVRVTSAGAPVYGARVTSASSLGSLPPARGLTDAEGRWRLGRVRADSLHLEVEAQGHGPWTGEASAACRASGVVEVRL</sequence>
<keyword evidence="1" id="KW-0121">Carboxypeptidase</keyword>
<reference evidence="1 2" key="1">
    <citation type="submission" date="2020-04" db="EMBL/GenBank/DDBJ databases">
        <title>Draft genome of Pyxidicoccus fallax type strain.</title>
        <authorList>
            <person name="Whitworth D.E."/>
        </authorList>
    </citation>
    <scope>NUCLEOTIDE SEQUENCE [LARGE SCALE GENOMIC DNA]</scope>
    <source>
        <strain evidence="1 2">DSM 14698</strain>
    </source>
</reference>
<evidence type="ECO:0000313" key="1">
    <source>
        <dbReference type="EMBL" id="NMO23385.1"/>
    </source>
</evidence>
<dbReference type="GO" id="GO:0004180">
    <property type="term" value="F:carboxypeptidase activity"/>
    <property type="evidence" value="ECO:0007669"/>
    <property type="project" value="UniProtKB-KW"/>
</dbReference>
<organism evidence="1 2">
    <name type="scientific">Pyxidicoccus fallax</name>
    <dbReference type="NCBI Taxonomy" id="394095"/>
    <lineage>
        <taxon>Bacteria</taxon>
        <taxon>Pseudomonadati</taxon>
        <taxon>Myxococcota</taxon>
        <taxon>Myxococcia</taxon>
        <taxon>Myxococcales</taxon>
        <taxon>Cystobacterineae</taxon>
        <taxon>Myxococcaceae</taxon>
        <taxon>Pyxidicoccus</taxon>
    </lineage>
</organism>
<keyword evidence="2" id="KW-1185">Reference proteome</keyword>
<comment type="caution">
    <text evidence="1">The sequence shown here is derived from an EMBL/GenBank/DDBJ whole genome shotgun (WGS) entry which is preliminary data.</text>
</comment>
<accession>A0A848LZ65</accession>
<keyword evidence="1" id="KW-0378">Hydrolase</keyword>